<sequence length="121" mass="14252">MNSNIVSYIETKILENANERWLFQNFKFEGLKLRPLEQRKYFDFGVIEVFLNSNGSIDVAGDFYRNSITPKEYNSIQDACAMVYDHLRYADQNYHRLVQAPEDWTKKSFFGRLFSGFKKAG</sequence>
<reference evidence="1 2" key="1">
    <citation type="submission" date="2017-04" db="EMBL/GenBank/DDBJ databases">
        <title>Whole genome sequence of Bdellovibrio bacteriovorus strain SSB218315.</title>
        <authorList>
            <person name="Oyedara O."/>
            <person name="Rodriguez-Perez M.A."/>
        </authorList>
    </citation>
    <scope>NUCLEOTIDE SEQUENCE [LARGE SCALE GENOMIC DNA]</scope>
    <source>
        <strain evidence="1 2">SSB218315</strain>
    </source>
</reference>
<accession>A0A1Z3NAB6</accession>
<dbReference type="RefSeq" id="WP_088565847.1">
    <property type="nucleotide sequence ID" value="NZ_CP020946.1"/>
</dbReference>
<dbReference type="Proteomes" id="UP000197003">
    <property type="component" value="Chromosome"/>
</dbReference>
<gene>
    <name evidence="1" type="ORF">B9G79_12760</name>
</gene>
<dbReference type="OrthoDB" id="9342665at2"/>
<organism evidence="1 2">
    <name type="scientific">Bdellovibrio bacteriovorus</name>
    <dbReference type="NCBI Taxonomy" id="959"/>
    <lineage>
        <taxon>Bacteria</taxon>
        <taxon>Pseudomonadati</taxon>
        <taxon>Bdellovibrionota</taxon>
        <taxon>Bdellovibrionia</taxon>
        <taxon>Bdellovibrionales</taxon>
        <taxon>Pseudobdellovibrionaceae</taxon>
        <taxon>Bdellovibrio</taxon>
    </lineage>
</organism>
<name>A0A1Z3NAB6_BDEBC</name>
<protein>
    <submittedName>
        <fullName evidence="1">Uncharacterized protein</fullName>
    </submittedName>
</protein>
<proteinExistence type="predicted"/>
<evidence type="ECO:0000313" key="2">
    <source>
        <dbReference type="Proteomes" id="UP000197003"/>
    </source>
</evidence>
<dbReference type="AlphaFoldDB" id="A0A1Z3NAB6"/>
<dbReference type="EMBL" id="CP020946">
    <property type="protein sequence ID" value="ASD64375.1"/>
    <property type="molecule type" value="Genomic_DNA"/>
</dbReference>
<evidence type="ECO:0000313" key="1">
    <source>
        <dbReference type="EMBL" id="ASD64375.1"/>
    </source>
</evidence>